<evidence type="ECO:0000313" key="3">
    <source>
        <dbReference type="Proteomes" id="UP001177023"/>
    </source>
</evidence>
<dbReference type="AlphaFoldDB" id="A0AA36G394"/>
<evidence type="ECO:0000313" key="2">
    <source>
        <dbReference type="EMBL" id="CAJ0574318.1"/>
    </source>
</evidence>
<gene>
    <name evidence="2" type="ORF">MSPICULIGERA_LOCUS12655</name>
</gene>
<proteinExistence type="predicted"/>
<feature type="non-terminal residue" evidence="2">
    <location>
        <position position="1"/>
    </location>
</feature>
<keyword evidence="3" id="KW-1185">Reference proteome</keyword>
<sequence>MDEPRRSSIYSIQLGADGKPLTGRNHEDDNKEGGEAKETGDTRAAASSKKGVYGKRMKAAEVPPAPPAARAGHQQDRDLPAAEVELQGRGECKEDQEESQEEAKHRAQGCNDFLQKPGGTRLKGCGGCPELAAPVHQLCHQCDNRKKSPAKQTCNPYCGVYKTCLILGPDPRLSLDDGMKVLQGLNALRCNICWRNDIVEVLAKRSQIYSVQVGPDGAPLTGAQKSPPPSMPLKNKLTPSTVSGTGKKEKPKTSNSGKKSRKNVVNKLKQCLACPENAAPRNTLFHQCIHRKKSTGKGLCNAYCDAYKEYAQAGLDPRVSAKTAQLLLVALEKNRCNNCFRAGLTKITQHSQQP</sequence>
<feature type="region of interest" description="Disordered" evidence="1">
    <location>
        <begin position="1"/>
        <end position="77"/>
    </location>
</feature>
<dbReference type="Proteomes" id="UP001177023">
    <property type="component" value="Unassembled WGS sequence"/>
</dbReference>
<protein>
    <submittedName>
        <fullName evidence="2">Uncharacterized protein</fullName>
    </submittedName>
</protein>
<reference evidence="2" key="1">
    <citation type="submission" date="2023-06" db="EMBL/GenBank/DDBJ databases">
        <authorList>
            <person name="Delattre M."/>
        </authorList>
    </citation>
    <scope>NUCLEOTIDE SEQUENCE</scope>
    <source>
        <strain evidence="2">AF72</strain>
    </source>
</reference>
<feature type="compositionally biased region" description="Basic and acidic residues" evidence="1">
    <location>
        <begin position="24"/>
        <end position="41"/>
    </location>
</feature>
<evidence type="ECO:0000256" key="1">
    <source>
        <dbReference type="SAM" id="MobiDB-lite"/>
    </source>
</evidence>
<comment type="caution">
    <text evidence="2">The sequence shown here is derived from an EMBL/GenBank/DDBJ whole genome shotgun (WGS) entry which is preliminary data.</text>
</comment>
<organism evidence="2 3">
    <name type="scientific">Mesorhabditis spiculigera</name>
    <dbReference type="NCBI Taxonomy" id="96644"/>
    <lineage>
        <taxon>Eukaryota</taxon>
        <taxon>Metazoa</taxon>
        <taxon>Ecdysozoa</taxon>
        <taxon>Nematoda</taxon>
        <taxon>Chromadorea</taxon>
        <taxon>Rhabditida</taxon>
        <taxon>Rhabditina</taxon>
        <taxon>Rhabditomorpha</taxon>
        <taxon>Rhabditoidea</taxon>
        <taxon>Rhabditidae</taxon>
        <taxon>Mesorhabditinae</taxon>
        <taxon>Mesorhabditis</taxon>
    </lineage>
</organism>
<feature type="region of interest" description="Disordered" evidence="1">
    <location>
        <begin position="219"/>
        <end position="264"/>
    </location>
</feature>
<name>A0AA36G394_9BILA</name>
<accession>A0AA36G394</accession>
<dbReference type="EMBL" id="CATQJA010002629">
    <property type="protein sequence ID" value="CAJ0574318.1"/>
    <property type="molecule type" value="Genomic_DNA"/>
</dbReference>